<dbReference type="PANTHER" id="PTHR30537:SF5">
    <property type="entry name" value="HTH-TYPE TRANSCRIPTIONAL ACTIVATOR TTDR-RELATED"/>
    <property type="match status" value="1"/>
</dbReference>
<dbReference type="InterPro" id="IPR036390">
    <property type="entry name" value="WH_DNA-bd_sf"/>
</dbReference>
<dbReference type="SUPFAM" id="SSF46785">
    <property type="entry name" value="Winged helix' DNA-binding domain"/>
    <property type="match status" value="1"/>
</dbReference>
<dbReference type="Proteomes" id="UP000264036">
    <property type="component" value="Unassembled WGS sequence"/>
</dbReference>
<name>A0A356LC75_9BURK</name>
<dbReference type="InterPro" id="IPR005119">
    <property type="entry name" value="LysR_subst-bd"/>
</dbReference>
<dbReference type="Gene3D" id="3.40.190.290">
    <property type="match status" value="1"/>
</dbReference>
<protein>
    <submittedName>
        <fullName evidence="6">LysR family transcriptional regulator</fullName>
    </submittedName>
</protein>
<dbReference type="SUPFAM" id="SSF53850">
    <property type="entry name" value="Periplasmic binding protein-like II"/>
    <property type="match status" value="1"/>
</dbReference>
<evidence type="ECO:0000256" key="1">
    <source>
        <dbReference type="ARBA" id="ARBA00009437"/>
    </source>
</evidence>
<organism evidence="6 7">
    <name type="scientific">Advenella kashmirensis</name>
    <dbReference type="NCBI Taxonomy" id="310575"/>
    <lineage>
        <taxon>Bacteria</taxon>
        <taxon>Pseudomonadati</taxon>
        <taxon>Pseudomonadota</taxon>
        <taxon>Betaproteobacteria</taxon>
        <taxon>Burkholderiales</taxon>
        <taxon>Alcaligenaceae</taxon>
    </lineage>
</organism>
<dbReference type="EMBL" id="DOEK01000004">
    <property type="protein sequence ID" value="HBP28125.1"/>
    <property type="molecule type" value="Genomic_DNA"/>
</dbReference>
<evidence type="ECO:0000256" key="3">
    <source>
        <dbReference type="ARBA" id="ARBA00023125"/>
    </source>
</evidence>
<evidence type="ECO:0000313" key="7">
    <source>
        <dbReference type="Proteomes" id="UP000264036"/>
    </source>
</evidence>
<dbReference type="Pfam" id="PF00126">
    <property type="entry name" value="HTH_1"/>
    <property type="match status" value="1"/>
</dbReference>
<dbReference type="InterPro" id="IPR058163">
    <property type="entry name" value="LysR-type_TF_proteobact-type"/>
</dbReference>
<gene>
    <name evidence="6" type="ORF">DD666_01755</name>
</gene>
<dbReference type="AlphaFoldDB" id="A0A356LC75"/>
<dbReference type="CDD" id="cd08422">
    <property type="entry name" value="PBP2_CrgA_like"/>
    <property type="match status" value="1"/>
</dbReference>
<evidence type="ECO:0000256" key="4">
    <source>
        <dbReference type="ARBA" id="ARBA00023163"/>
    </source>
</evidence>
<dbReference type="Gene3D" id="1.10.10.10">
    <property type="entry name" value="Winged helix-like DNA-binding domain superfamily/Winged helix DNA-binding domain"/>
    <property type="match status" value="1"/>
</dbReference>
<keyword evidence="3" id="KW-0238">DNA-binding</keyword>
<feature type="domain" description="HTH lysR-type" evidence="5">
    <location>
        <begin position="1"/>
        <end position="59"/>
    </location>
</feature>
<sequence>MDELAAIRVFARVARVGTFSEAARQLDMSTSSVSRQINALEESLGIRLFKRSTRNLVLTEAGETYLTSIDPALKQLELARRTALSYQRTISGSIRFHARTSAGTEVIVPALSEFFVRYPDIEIDITLTDERVDLLANGIDVAVWLGKLEDSSMVARNLSSSRRVICGSPAYLQRHGIPCKPDDLLQHSCLVYLQHNYLKDWRFQKDGQSFVIPVTGKLRTPNSVVLMEGAKQGLGLVMLQGWMVRKSVQEGSLQIVMEDYEAYPTETDTALYIVYPHRHGLPLKVRVFIDFLVQLFGPESQASA</sequence>
<keyword evidence="4" id="KW-0804">Transcription</keyword>
<dbReference type="PROSITE" id="PS50931">
    <property type="entry name" value="HTH_LYSR"/>
    <property type="match status" value="1"/>
</dbReference>
<comment type="caution">
    <text evidence="6">The sequence shown here is derived from an EMBL/GenBank/DDBJ whole genome shotgun (WGS) entry which is preliminary data.</text>
</comment>
<evidence type="ECO:0000256" key="2">
    <source>
        <dbReference type="ARBA" id="ARBA00023015"/>
    </source>
</evidence>
<dbReference type="PRINTS" id="PR00039">
    <property type="entry name" value="HTHLYSR"/>
</dbReference>
<evidence type="ECO:0000259" key="5">
    <source>
        <dbReference type="PROSITE" id="PS50931"/>
    </source>
</evidence>
<dbReference type="GO" id="GO:0003677">
    <property type="term" value="F:DNA binding"/>
    <property type="evidence" value="ECO:0007669"/>
    <property type="project" value="UniProtKB-KW"/>
</dbReference>
<dbReference type="PANTHER" id="PTHR30537">
    <property type="entry name" value="HTH-TYPE TRANSCRIPTIONAL REGULATOR"/>
    <property type="match status" value="1"/>
</dbReference>
<dbReference type="FunFam" id="1.10.10.10:FF:000001">
    <property type="entry name" value="LysR family transcriptional regulator"/>
    <property type="match status" value="1"/>
</dbReference>
<evidence type="ECO:0000313" key="6">
    <source>
        <dbReference type="EMBL" id="HBP28125.1"/>
    </source>
</evidence>
<keyword evidence="2" id="KW-0805">Transcription regulation</keyword>
<dbReference type="Pfam" id="PF03466">
    <property type="entry name" value="LysR_substrate"/>
    <property type="match status" value="1"/>
</dbReference>
<proteinExistence type="inferred from homology"/>
<reference evidence="6 7" key="1">
    <citation type="journal article" date="2018" name="Nat. Biotechnol.">
        <title>A standardized bacterial taxonomy based on genome phylogeny substantially revises the tree of life.</title>
        <authorList>
            <person name="Parks D.H."/>
            <person name="Chuvochina M."/>
            <person name="Waite D.W."/>
            <person name="Rinke C."/>
            <person name="Skarshewski A."/>
            <person name="Chaumeil P.A."/>
            <person name="Hugenholtz P."/>
        </authorList>
    </citation>
    <scope>NUCLEOTIDE SEQUENCE [LARGE SCALE GENOMIC DNA]</scope>
    <source>
        <strain evidence="6">UBA10707</strain>
    </source>
</reference>
<accession>A0A356LC75</accession>
<dbReference type="InterPro" id="IPR036388">
    <property type="entry name" value="WH-like_DNA-bd_sf"/>
</dbReference>
<dbReference type="InterPro" id="IPR000847">
    <property type="entry name" value="LysR_HTH_N"/>
</dbReference>
<dbReference type="GO" id="GO:0003700">
    <property type="term" value="F:DNA-binding transcription factor activity"/>
    <property type="evidence" value="ECO:0007669"/>
    <property type="project" value="InterPro"/>
</dbReference>
<comment type="similarity">
    <text evidence="1">Belongs to the LysR transcriptional regulatory family.</text>
</comment>